<comment type="subunit">
    <text evidence="8">Part of the 30S ribosomal subunit. Forms a tight complex with proteins S10 and S14.</text>
</comment>
<dbReference type="AlphaFoldDB" id="A0A1F7HBT0"/>
<keyword evidence="5 8" id="KW-0687">Ribonucleoprotein</keyword>
<dbReference type="HAMAP" id="MF_01309_B">
    <property type="entry name" value="Ribosomal_uS3_B"/>
    <property type="match status" value="1"/>
</dbReference>
<evidence type="ECO:0000256" key="8">
    <source>
        <dbReference type="HAMAP-Rule" id="MF_01309"/>
    </source>
</evidence>
<dbReference type="InterPro" id="IPR036419">
    <property type="entry name" value="Ribosomal_S3_C_sf"/>
</dbReference>
<dbReference type="Gene3D" id="3.30.300.20">
    <property type="match status" value="1"/>
</dbReference>
<comment type="caution">
    <text evidence="11">The sequence shown here is derived from an EMBL/GenBank/DDBJ whole genome shotgun (WGS) entry which is preliminary data.</text>
</comment>
<reference evidence="11 12" key="1">
    <citation type="journal article" date="2016" name="Nat. Commun.">
        <title>Thousands of microbial genomes shed light on interconnected biogeochemical processes in an aquifer system.</title>
        <authorList>
            <person name="Anantharaman K."/>
            <person name="Brown C.T."/>
            <person name="Hug L.A."/>
            <person name="Sharon I."/>
            <person name="Castelle C.J."/>
            <person name="Probst A.J."/>
            <person name="Thomas B.C."/>
            <person name="Singh A."/>
            <person name="Wilkins M.J."/>
            <person name="Karaoz U."/>
            <person name="Brodie E.L."/>
            <person name="Williams K.H."/>
            <person name="Hubbard S.S."/>
            <person name="Banfield J.F."/>
        </authorList>
    </citation>
    <scope>NUCLEOTIDE SEQUENCE [LARGE SCALE GENOMIC DNA]</scope>
</reference>
<evidence type="ECO:0000256" key="1">
    <source>
        <dbReference type="ARBA" id="ARBA00010761"/>
    </source>
</evidence>
<evidence type="ECO:0000256" key="5">
    <source>
        <dbReference type="ARBA" id="ARBA00023274"/>
    </source>
</evidence>
<evidence type="ECO:0000313" key="12">
    <source>
        <dbReference type="Proteomes" id="UP000177027"/>
    </source>
</evidence>
<protein>
    <recommendedName>
        <fullName evidence="7 8">Small ribosomal subunit protein uS3</fullName>
    </recommendedName>
</protein>
<sequence>MGQKVNPKGYRIGVTKTWDSRWMFPDKRTFKDSLISDIRIREGIFSKFKFALITRVEIERAINKLVIIIHAVKPGMIIGRGGKGLEDVKRFVVSALGTDQAEKDKTKIELRIEPVKRPFLNAFYVAHDIGSKLERNLPHRVVIHHTMEKVMEAGASGVKIQIGGRIRGATIARSEKYYEGTVPVSTLREDVDYAQYPALTKSGYVGVKVWIARKPA</sequence>
<evidence type="ECO:0000313" key="11">
    <source>
        <dbReference type="EMBL" id="OGK28668.1"/>
    </source>
</evidence>
<dbReference type="InterPro" id="IPR057258">
    <property type="entry name" value="Ribosomal_uS3"/>
</dbReference>
<comment type="function">
    <text evidence="6 8">Binds the lower part of the 30S subunit head. Binds mRNA in the 70S ribosome, positioning it for translation.</text>
</comment>
<evidence type="ECO:0000256" key="7">
    <source>
        <dbReference type="ARBA" id="ARBA00035257"/>
    </source>
</evidence>
<dbReference type="GO" id="GO:0022627">
    <property type="term" value="C:cytosolic small ribosomal subunit"/>
    <property type="evidence" value="ECO:0007669"/>
    <property type="project" value="TreeGrafter"/>
</dbReference>
<dbReference type="PANTHER" id="PTHR11760:SF19">
    <property type="entry name" value="SMALL RIBOSOMAL SUBUNIT PROTEIN US3C"/>
    <property type="match status" value="1"/>
</dbReference>
<dbReference type="InterPro" id="IPR015946">
    <property type="entry name" value="KH_dom-like_a/b"/>
</dbReference>
<dbReference type="InterPro" id="IPR001351">
    <property type="entry name" value="Ribosomal_uS3_C"/>
</dbReference>
<dbReference type="InterPro" id="IPR009019">
    <property type="entry name" value="KH_sf_prok-type"/>
</dbReference>
<comment type="similarity">
    <text evidence="1 8 9">Belongs to the universal ribosomal protein uS3 family.</text>
</comment>
<dbReference type="GO" id="GO:0006412">
    <property type="term" value="P:translation"/>
    <property type="evidence" value="ECO:0007669"/>
    <property type="project" value="UniProtKB-UniRule"/>
</dbReference>
<evidence type="ECO:0000259" key="10">
    <source>
        <dbReference type="PROSITE" id="PS50823"/>
    </source>
</evidence>
<name>A0A1F7HBT0_9BACT</name>
<evidence type="ECO:0000256" key="3">
    <source>
        <dbReference type="ARBA" id="ARBA00022884"/>
    </source>
</evidence>
<dbReference type="PROSITE" id="PS00548">
    <property type="entry name" value="RIBOSOMAL_S3"/>
    <property type="match status" value="1"/>
</dbReference>
<dbReference type="GO" id="GO:0019843">
    <property type="term" value="F:rRNA binding"/>
    <property type="evidence" value="ECO:0007669"/>
    <property type="project" value="UniProtKB-UniRule"/>
</dbReference>
<dbReference type="FunFam" id="3.30.300.20:FF:000001">
    <property type="entry name" value="30S ribosomal protein S3"/>
    <property type="match status" value="1"/>
</dbReference>
<gene>
    <name evidence="8" type="primary">rpsC</name>
    <name evidence="11" type="ORF">A3D06_01635</name>
</gene>
<evidence type="ECO:0000256" key="9">
    <source>
        <dbReference type="RuleBase" id="RU003624"/>
    </source>
</evidence>
<organism evidence="11 12">
    <name type="scientific">Candidatus Roizmanbacteria bacterium RIFCSPHIGHO2_02_FULL_40_9</name>
    <dbReference type="NCBI Taxonomy" id="1802042"/>
    <lineage>
        <taxon>Bacteria</taxon>
        <taxon>Candidatus Roizmaniibacteriota</taxon>
    </lineage>
</organism>
<dbReference type="PANTHER" id="PTHR11760">
    <property type="entry name" value="30S/40S RIBOSOMAL PROTEIN S3"/>
    <property type="match status" value="1"/>
</dbReference>
<dbReference type="Pfam" id="PF07650">
    <property type="entry name" value="KH_2"/>
    <property type="match status" value="1"/>
</dbReference>
<dbReference type="CDD" id="cd02412">
    <property type="entry name" value="KH-II_30S_S3"/>
    <property type="match status" value="1"/>
</dbReference>
<evidence type="ECO:0000256" key="4">
    <source>
        <dbReference type="ARBA" id="ARBA00022980"/>
    </source>
</evidence>
<dbReference type="PROSITE" id="PS50823">
    <property type="entry name" value="KH_TYPE_2"/>
    <property type="match status" value="1"/>
</dbReference>
<dbReference type="InterPro" id="IPR004044">
    <property type="entry name" value="KH_dom_type_2"/>
</dbReference>
<dbReference type="Pfam" id="PF00189">
    <property type="entry name" value="Ribosomal_S3_C"/>
    <property type="match status" value="1"/>
</dbReference>
<proteinExistence type="inferred from homology"/>
<dbReference type="Proteomes" id="UP000177027">
    <property type="component" value="Unassembled WGS sequence"/>
</dbReference>
<keyword evidence="3 8" id="KW-0694">RNA-binding</keyword>
<evidence type="ECO:0000256" key="6">
    <source>
        <dbReference type="ARBA" id="ARBA00024998"/>
    </source>
</evidence>
<dbReference type="SUPFAM" id="SSF54821">
    <property type="entry name" value="Ribosomal protein S3 C-terminal domain"/>
    <property type="match status" value="1"/>
</dbReference>
<dbReference type="NCBIfam" id="TIGR01009">
    <property type="entry name" value="rpsC_bact"/>
    <property type="match status" value="1"/>
</dbReference>
<feature type="domain" description="KH type-2" evidence="10">
    <location>
        <begin position="40"/>
        <end position="116"/>
    </location>
</feature>
<dbReference type="InterPro" id="IPR018280">
    <property type="entry name" value="Ribosomal_uS3_CS"/>
</dbReference>
<keyword evidence="2 8" id="KW-0699">rRNA-binding</keyword>
<dbReference type="EMBL" id="MFZS01000033">
    <property type="protein sequence ID" value="OGK28668.1"/>
    <property type="molecule type" value="Genomic_DNA"/>
</dbReference>
<dbReference type="Gene3D" id="3.30.1140.32">
    <property type="entry name" value="Ribosomal protein S3, C-terminal domain"/>
    <property type="match status" value="1"/>
</dbReference>
<dbReference type="GO" id="GO:0003729">
    <property type="term" value="F:mRNA binding"/>
    <property type="evidence" value="ECO:0007669"/>
    <property type="project" value="UniProtKB-UniRule"/>
</dbReference>
<accession>A0A1F7HBT0</accession>
<evidence type="ECO:0000256" key="2">
    <source>
        <dbReference type="ARBA" id="ARBA00022730"/>
    </source>
</evidence>
<dbReference type="SUPFAM" id="SSF54814">
    <property type="entry name" value="Prokaryotic type KH domain (KH-domain type II)"/>
    <property type="match status" value="1"/>
</dbReference>
<keyword evidence="4 8" id="KW-0689">Ribosomal protein</keyword>
<dbReference type="GO" id="GO:0003735">
    <property type="term" value="F:structural constituent of ribosome"/>
    <property type="evidence" value="ECO:0007669"/>
    <property type="project" value="InterPro"/>
</dbReference>
<dbReference type="InterPro" id="IPR005704">
    <property type="entry name" value="Ribosomal_uS3_bac-typ"/>
</dbReference>